<feature type="domain" description="Histone H2A C-terminal" evidence="11">
    <location>
        <begin position="95"/>
        <end position="125"/>
    </location>
</feature>
<evidence type="ECO:0000256" key="8">
    <source>
        <dbReference type="RuleBase" id="RU003767"/>
    </source>
</evidence>
<comment type="subcellular location">
    <subcellularLocation>
        <location evidence="2">Chromosome</location>
    </subcellularLocation>
    <subcellularLocation>
        <location evidence="1 8">Nucleus</location>
    </subcellularLocation>
</comment>
<feature type="domain" description="Core Histone H2A/H2B/H3" evidence="10">
    <location>
        <begin position="13"/>
        <end position="90"/>
    </location>
</feature>
<keyword evidence="4 8" id="KW-0158">Chromosome</keyword>
<dbReference type="CDD" id="cd00074">
    <property type="entry name" value="HFD_H2A"/>
    <property type="match status" value="1"/>
</dbReference>
<reference evidence="12 13" key="1">
    <citation type="journal article" date="2020" name="bioRxiv">
        <title>Metabolic contributions of an alphaproteobacterial endosymbiont in the apicomplexan Cardiosporidium cionae.</title>
        <authorList>
            <person name="Hunter E.S."/>
            <person name="Paight C.J."/>
            <person name="Lane C.E."/>
        </authorList>
    </citation>
    <scope>NUCLEOTIDE SEQUENCE [LARGE SCALE GENOMIC DNA]</scope>
    <source>
        <strain evidence="12">ESH_2018</strain>
    </source>
</reference>
<keyword evidence="7 8" id="KW-0544">Nucleosome core</keyword>
<protein>
    <recommendedName>
        <fullName evidence="8">Histone H2A</fullName>
    </recommendedName>
</protein>
<dbReference type="PRINTS" id="PR00620">
    <property type="entry name" value="HISTONEH2A"/>
</dbReference>
<dbReference type="Pfam" id="PF16211">
    <property type="entry name" value="Histone_H2A_C"/>
    <property type="match status" value="1"/>
</dbReference>
<dbReference type="InterPro" id="IPR032458">
    <property type="entry name" value="Histone_H2A_CS"/>
</dbReference>
<evidence type="ECO:0000256" key="5">
    <source>
        <dbReference type="ARBA" id="ARBA00023125"/>
    </source>
</evidence>
<keyword evidence="6 8" id="KW-0539">Nucleus</keyword>
<feature type="compositionally biased region" description="Basic residues" evidence="9">
    <location>
        <begin position="12"/>
        <end position="21"/>
    </location>
</feature>
<evidence type="ECO:0000256" key="9">
    <source>
        <dbReference type="SAM" id="MobiDB-lite"/>
    </source>
</evidence>
<keyword evidence="13" id="KW-1185">Reference proteome</keyword>
<feature type="region of interest" description="Disordered" evidence="9">
    <location>
        <begin position="1"/>
        <end position="21"/>
    </location>
</feature>
<evidence type="ECO:0000256" key="1">
    <source>
        <dbReference type="ARBA" id="ARBA00004123"/>
    </source>
</evidence>
<dbReference type="InterPro" id="IPR007125">
    <property type="entry name" value="H2A/H2B/H3"/>
</dbReference>
<dbReference type="SMART" id="SM00414">
    <property type="entry name" value="H2A"/>
    <property type="match status" value="1"/>
</dbReference>
<dbReference type="PANTHER" id="PTHR23430">
    <property type="entry name" value="HISTONE H2A"/>
    <property type="match status" value="1"/>
</dbReference>
<dbReference type="InterPro" id="IPR032454">
    <property type="entry name" value="Histone_H2A_C"/>
</dbReference>
<organism evidence="12 13">
    <name type="scientific">Cardiosporidium cionae</name>
    <dbReference type="NCBI Taxonomy" id="476202"/>
    <lineage>
        <taxon>Eukaryota</taxon>
        <taxon>Sar</taxon>
        <taxon>Alveolata</taxon>
        <taxon>Apicomplexa</taxon>
        <taxon>Aconoidasida</taxon>
        <taxon>Nephromycida</taxon>
        <taxon>Cardiosporidium</taxon>
    </lineage>
</organism>
<evidence type="ECO:0000256" key="6">
    <source>
        <dbReference type="ARBA" id="ARBA00023242"/>
    </source>
</evidence>
<sequence>MTSQRTAGGGRKLSKHQTKSKKAGLEFPVGRIGRFLKRGRFAKRVGVTAPIFLAAVLEYLCAELLEGAGSQARDDKKVRIIPRHIQLAVHSDEALSKFVGQATIASGGVLPNLHSVLLPKVAKKKIPVQSQEF</sequence>
<evidence type="ECO:0000256" key="7">
    <source>
        <dbReference type="ARBA" id="ARBA00023269"/>
    </source>
</evidence>
<dbReference type="Gene3D" id="1.10.20.10">
    <property type="entry name" value="Histone, subunit A"/>
    <property type="match status" value="1"/>
</dbReference>
<dbReference type="PROSITE" id="PS00046">
    <property type="entry name" value="HISTONE_H2A"/>
    <property type="match status" value="1"/>
</dbReference>
<keyword evidence="5 8" id="KW-0238">DNA-binding</keyword>
<gene>
    <name evidence="12" type="ORF">IE077_004160</name>
</gene>
<comment type="subunit">
    <text evidence="8">The nucleosome is a histone octamer containing two molecules each of H2A, H2B, H3 and H4 assembled in one H3-H4 heterotetramer and two H2A-H2B heterodimers. The octamer wraps approximately 147 bp of DNA.</text>
</comment>
<evidence type="ECO:0000313" key="12">
    <source>
        <dbReference type="EMBL" id="KAF8819665.1"/>
    </source>
</evidence>
<dbReference type="Proteomes" id="UP000823046">
    <property type="component" value="Unassembled WGS sequence"/>
</dbReference>
<dbReference type="InterPro" id="IPR002119">
    <property type="entry name" value="Histone_H2A"/>
</dbReference>
<evidence type="ECO:0000256" key="3">
    <source>
        <dbReference type="ARBA" id="ARBA00010691"/>
    </source>
</evidence>
<dbReference type="InterPro" id="IPR009072">
    <property type="entry name" value="Histone-fold"/>
</dbReference>
<dbReference type="SUPFAM" id="SSF47113">
    <property type="entry name" value="Histone-fold"/>
    <property type="match status" value="1"/>
</dbReference>
<name>A0ABQ7J6P2_9APIC</name>
<comment type="caution">
    <text evidence="12">The sequence shown here is derived from an EMBL/GenBank/DDBJ whole genome shotgun (WGS) entry which is preliminary data.</text>
</comment>
<evidence type="ECO:0000259" key="10">
    <source>
        <dbReference type="Pfam" id="PF00125"/>
    </source>
</evidence>
<accession>A0ABQ7J6P2</accession>
<comment type="similarity">
    <text evidence="3 8">Belongs to the histone H2A family.</text>
</comment>
<proteinExistence type="inferred from homology"/>
<dbReference type="EMBL" id="JADAQX010000650">
    <property type="protein sequence ID" value="KAF8819665.1"/>
    <property type="molecule type" value="Genomic_DNA"/>
</dbReference>
<evidence type="ECO:0000256" key="2">
    <source>
        <dbReference type="ARBA" id="ARBA00004286"/>
    </source>
</evidence>
<dbReference type="Pfam" id="PF00125">
    <property type="entry name" value="Histone"/>
    <property type="match status" value="1"/>
</dbReference>
<evidence type="ECO:0000256" key="4">
    <source>
        <dbReference type="ARBA" id="ARBA00022454"/>
    </source>
</evidence>
<evidence type="ECO:0000313" key="13">
    <source>
        <dbReference type="Proteomes" id="UP000823046"/>
    </source>
</evidence>
<evidence type="ECO:0000259" key="11">
    <source>
        <dbReference type="Pfam" id="PF16211"/>
    </source>
</evidence>